<dbReference type="Proteomes" id="UP000198427">
    <property type="component" value="Unassembled WGS sequence"/>
</dbReference>
<dbReference type="SUPFAM" id="SSF48452">
    <property type="entry name" value="TPR-like"/>
    <property type="match status" value="1"/>
</dbReference>
<dbReference type="InterPro" id="IPR045957">
    <property type="entry name" value="DUF6377"/>
</dbReference>
<name>A0A2K9H9J6_9BACT</name>
<dbReference type="GeneID" id="94029395"/>
<accession>A0A2K9H9J6</accession>
<proteinExistence type="predicted"/>
<sequence length="532" mass="62888">MNTLMKLYLSFLFLLIPLLCVANNGEWEKRLYQLDQSLEKKKVYEHEKLENIKRLKQRLKTTPRADRFDINRQLFNEYSSYQYDSAYVYANHLLAEAHRLQNPNYEVEARCDLVFCLLSAGLYSEAFNELHSIHIDGTSANVRKLYFTMASRLYYDVSDYTRTEPYQSQYVKQAGVYTDSLLHYLPKGSAERLYAIGMRQMKERKYEASLDTFKQFLQGRRVDLHHKAIVTSCIGWIYLFLKEDDQAMDYLAQAAIYDNEGVVRETTALCTLAKLLYREGDIQHATEYVRESLSNANFYGARQRVIEVSSVLPIIEQDRYKIMQAQRNAIAIAAVVFILFLIGLLMAGWFIRKQMIKLKKAQAIIARRNQQLEAKNEQLEEVNKIKDEYIGRSFYINSEYINKVEKLYRSIDRKISMKRFDDLRSSLKESELGEERKSMFIDFDETFLKLFPQFIENYNKLFDEPDQRPVEKRQLTTEMRIFALIRLGITDSERIASFLNYSVHTINTYKTRVKNRSNVDNDKFERYIMEIN</sequence>
<dbReference type="Gene3D" id="1.25.40.10">
    <property type="entry name" value="Tetratricopeptide repeat domain"/>
    <property type="match status" value="1"/>
</dbReference>
<gene>
    <name evidence="1" type="ORF">SAMN06265364_1066</name>
</gene>
<protein>
    <submittedName>
        <fullName evidence="1">Uncharacterized protein</fullName>
    </submittedName>
</protein>
<dbReference type="Pfam" id="PF19904">
    <property type="entry name" value="DUF6377"/>
    <property type="match status" value="1"/>
</dbReference>
<dbReference type="InterPro" id="IPR011990">
    <property type="entry name" value="TPR-like_helical_dom_sf"/>
</dbReference>
<organism evidence="1 2">
    <name type="scientific">Prevotella jejuni</name>
    <dbReference type="NCBI Taxonomy" id="1177574"/>
    <lineage>
        <taxon>Bacteria</taxon>
        <taxon>Pseudomonadati</taxon>
        <taxon>Bacteroidota</taxon>
        <taxon>Bacteroidia</taxon>
        <taxon>Bacteroidales</taxon>
        <taxon>Prevotellaceae</taxon>
        <taxon>Prevotella</taxon>
    </lineage>
</organism>
<dbReference type="AlphaFoldDB" id="A0A2K9H9J6"/>
<dbReference type="EMBL" id="FZNZ01000006">
    <property type="protein sequence ID" value="SNR70903.1"/>
    <property type="molecule type" value="Genomic_DNA"/>
</dbReference>
<dbReference type="RefSeq" id="WP_089365650.1">
    <property type="nucleotide sequence ID" value="NZ_CP023863.1"/>
</dbReference>
<reference evidence="1 2" key="1">
    <citation type="submission" date="2017-06" db="EMBL/GenBank/DDBJ databases">
        <authorList>
            <person name="Varghese N."/>
            <person name="Submissions S."/>
        </authorList>
    </citation>
    <scope>NUCLEOTIDE SEQUENCE [LARGE SCALE GENOMIC DNA]</scope>
    <source>
        <strain evidence="1 2">DSM 26989</strain>
    </source>
</reference>
<comment type="caution">
    <text evidence="1">The sequence shown here is derived from an EMBL/GenBank/DDBJ whole genome shotgun (WGS) entry which is preliminary data.</text>
</comment>
<evidence type="ECO:0000313" key="2">
    <source>
        <dbReference type="Proteomes" id="UP000198427"/>
    </source>
</evidence>
<dbReference type="KEGG" id="pje:CRM71_08305"/>
<evidence type="ECO:0000313" key="1">
    <source>
        <dbReference type="EMBL" id="SNR70903.1"/>
    </source>
</evidence>
<keyword evidence="2" id="KW-1185">Reference proteome</keyword>
<dbReference type="OrthoDB" id="1044679at2"/>